<accession>A0A0F5ISQ1</accession>
<feature type="domain" description="ABC3 transporter permease C-terminal" evidence="7">
    <location>
        <begin position="297"/>
        <end position="413"/>
    </location>
</feature>
<dbReference type="InterPro" id="IPR003838">
    <property type="entry name" value="ABC3_permease_C"/>
</dbReference>
<evidence type="ECO:0000256" key="5">
    <source>
        <dbReference type="ARBA" id="ARBA00023136"/>
    </source>
</evidence>
<dbReference type="Pfam" id="PF02687">
    <property type="entry name" value="FtsX"/>
    <property type="match status" value="2"/>
</dbReference>
<dbReference type="Pfam" id="PF12704">
    <property type="entry name" value="MacB_PCD"/>
    <property type="match status" value="2"/>
</dbReference>
<proteinExistence type="predicted"/>
<dbReference type="GO" id="GO:0005886">
    <property type="term" value="C:plasma membrane"/>
    <property type="evidence" value="ECO:0007669"/>
    <property type="project" value="UniProtKB-SubCell"/>
</dbReference>
<protein>
    <recommendedName>
        <fullName evidence="11">ABC3 transporter permease protein domain-containing protein</fullName>
    </recommendedName>
</protein>
<dbReference type="PATRIC" id="fig|1203610.3.peg.4908"/>
<feature type="transmembrane region" description="Helical" evidence="6">
    <location>
        <begin position="724"/>
        <end position="744"/>
    </location>
</feature>
<feature type="transmembrane region" description="Helical" evidence="6">
    <location>
        <begin position="429"/>
        <end position="454"/>
    </location>
</feature>
<dbReference type="PANTHER" id="PTHR30572:SF18">
    <property type="entry name" value="ABC-TYPE MACROLIDE FAMILY EXPORT SYSTEM PERMEASE COMPONENT 2"/>
    <property type="match status" value="1"/>
</dbReference>
<evidence type="ECO:0008006" key="11">
    <source>
        <dbReference type="Google" id="ProtNLM"/>
    </source>
</evidence>
<evidence type="ECO:0000256" key="6">
    <source>
        <dbReference type="SAM" id="Phobius"/>
    </source>
</evidence>
<gene>
    <name evidence="9" type="ORF">HMPREF1536_04814</name>
</gene>
<evidence type="ECO:0000313" key="9">
    <source>
        <dbReference type="EMBL" id="KKB48350.1"/>
    </source>
</evidence>
<feature type="transmembrane region" description="Helical" evidence="6">
    <location>
        <begin position="292"/>
        <end position="317"/>
    </location>
</feature>
<feature type="domain" description="MacB-like periplasmic core" evidence="8">
    <location>
        <begin position="19"/>
        <end position="242"/>
    </location>
</feature>
<keyword evidence="10" id="KW-1185">Reference proteome</keyword>
<dbReference type="InterPro" id="IPR050250">
    <property type="entry name" value="Macrolide_Exporter_MacB"/>
</dbReference>
<comment type="caution">
    <text evidence="9">The sequence shown here is derived from an EMBL/GenBank/DDBJ whole genome shotgun (WGS) entry which is preliminary data.</text>
</comment>
<feature type="transmembrane region" description="Helical" evidence="6">
    <location>
        <begin position="756"/>
        <end position="778"/>
    </location>
</feature>
<feature type="transmembrane region" description="Helical" evidence="6">
    <location>
        <begin position="672"/>
        <end position="694"/>
    </location>
</feature>
<evidence type="ECO:0000259" key="7">
    <source>
        <dbReference type="Pfam" id="PF02687"/>
    </source>
</evidence>
<dbReference type="Proteomes" id="UP000033035">
    <property type="component" value="Unassembled WGS sequence"/>
</dbReference>
<evidence type="ECO:0000256" key="1">
    <source>
        <dbReference type="ARBA" id="ARBA00004651"/>
    </source>
</evidence>
<dbReference type="AlphaFoldDB" id="A0A0F5ISQ1"/>
<keyword evidence="5 6" id="KW-0472">Membrane</keyword>
<keyword evidence="4 6" id="KW-1133">Transmembrane helix</keyword>
<evidence type="ECO:0000313" key="10">
    <source>
        <dbReference type="Proteomes" id="UP000033035"/>
    </source>
</evidence>
<dbReference type="EMBL" id="AQHW01000027">
    <property type="protein sequence ID" value="KKB48350.1"/>
    <property type="molecule type" value="Genomic_DNA"/>
</dbReference>
<sequence length="795" mass="89775">MKTILRNFISVLRRFKMATILNILGLSVAFAAFMVIMMQVDYDKNFDTFHKNADNIYRVELQWDKSSTQVVLSRPLCNVFTDFSPHILAGAVTIPFYNETFYGIDRGGFIDTYMEPTIAVDPSFMDVFDFEMLEGSAETLNEPDRVLIPESLSQKIFGQESAIGKRITAKESKGRLAGYFTTKEGGYTIGGVYKDLPRNSIIRNAVFTKLDEKQDLHDWGNSSYNFYIRLDNPESAKELVNDFLEYYRKDDLGKNMSWYSGEPNFRLTRIQDVHYTTDVLFDMTPKSSRQTVLVLIAISLIILIIAGINFTNFSTALTPMRVKSINTQKVLGSSDGVLRFSLLMEAVCISVVAYLLALWFVYIAAKTPVAGLVDADMSFAAHPLLLTVTGLIALLTGLLAGLYPSYYMTSFSPALVLKGSFGLSPQGRVLRNALISIQFIASFVLIIGSMFMYLQNNFMQSSPLGYDKDQLIVTSITAPILKSSDAFESRLKSFAGIEDVTYGEFMLSSQDQYMEWGRELRGQTIQFQCMPIDPSFLKVMNIHVNEGRDFREEDALTVNGAFIFNERAKNLYELVLGDKIQDADVVGFIPDIKFASFRTEVTPMAFYVRGTGYSGGAAYAYVKVKAGSDMRAAMTHVKEVLGEIHPDYPFVIKFFDQVLNTLYEKEESLSSLITLFSMIAVFISIVGVFGLVVFDSQYRKKEIGIRKVMGSTTSEILIMFNKTYVYILCICFVVAAPVAFYSINKWLESFAYKTPIYWWVFVIAFILVSMITIITVTFQNWRAARENPVFSIKNE</sequence>
<evidence type="ECO:0000256" key="3">
    <source>
        <dbReference type="ARBA" id="ARBA00022692"/>
    </source>
</evidence>
<dbReference type="RefSeq" id="WP_028727316.1">
    <property type="nucleotide sequence ID" value="NZ_AUAE01000013.1"/>
</dbReference>
<feature type="transmembrane region" description="Helical" evidence="6">
    <location>
        <begin position="20"/>
        <end position="40"/>
    </location>
</feature>
<evidence type="ECO:0000256" key="2">
    <source>
        <dbReference type="ARBA" id="ARBA00022475"/>
    </source>
</evidence>
<feature type="domain" description="MacB-like periplasmic core" evidence="8">
    <location>
        <begin position="444"/>
        <end position="639"/>
    </location>
</feature>
<dbReference type="GO" id="GO:0022857">
    <property type="term" value="F:transmembrane transporter activity"/>
    <property type="evidence" value="ECO:0007669"/>
    <property type="project" value="TreeGrafter"/>
</dbReference>
<reference evidence="9 10" key="1">
    <citation type="submission" date="2013-04" db="EMBL/GenBank/DDBJ databases">
        <title>The Genome Sequence of Parabacteroides gordonii DSM 23371.</title>
        <authorList>
            <consortium name="The Broad Institute Genomics Platform"/>
            <person name="Earl A."/>
            <person name="Ward D."/>
            <person name="Feldgarden M."/>
            <person name="Gevers D."/>
            <person name="Martens E."/>
            <person name="Sakamoto M."/>
            <person name="Benno Y."/>
            <person name="Suzuki N."/>
            <person name="Matsunaga N."/>
            <person name="Koshihara K."/>
            <person name="Seki M."/>
            <person name="Komiya H."/>
            <person name="Walker B."/>
            <person name="Young S."/>
            <person name="Zeng Q."/>
            <person name="Gargeya S."/>
            <person name="Fitzgerald M."/>
            <person name="Haas B."/>
            <person name="Abouelleil A."/>
            <person name="Allen A.W."/>
            <person name="Alvarado L."/>
            <person name="Arachchi H.M."/>
            <person name="Berlin A.M."/>
            <person name="Chapman S.B."/>
            <person name="Gainer-Dewar J."/>
            <person name="Goldberg J."/>
            <person name="Griggs A."/>
            <person name="Gujja S."/>
            <person name="Hansen M."/>
            <person name="Howarth C."/>
            <person name="Imamovic A."/>
            <person name="Ireland A."/>
            <person name="Larimer J."/>
            <person name="McCowan C."/>
            <person name="Murphy C."/>
            <person name="Pearson M."/>
            <person name="Poon T.W."/>
            <person name="Priest M."/>
            <person name="Roberts A."/>
            <person name="Saif S."/>
            <person name="Shea T."/>
            <person name="Sisk P."/>
            <person name="Sykes S."/>
            <person name="Wortman J."/>
            <person name="Nusbaum C."/>
            <person name="Birren B."/>
        </authorList>
    </citation>
    <scope>NUCLEOTIDE SEQUENCE [LARGE SCALE GENOMIC DNA]</scope>
    <source>
        <strain evidence="9 10">MS-1</strain>
    </source>
</reference>
<dbReference type="PANTHER" id="PTHR30572">
    <property type="entry name" value="MEMBRANE COMPONENT OF TRANSPORTER-RELATED"/>
    <property type="match status" value="1"/>
</dbReference>
<dbReference type="HOGENOM" id="CLU_008713_2_0_10"/>
<evidence type="ECO:0000256" key="4">
    <source>
        <dbReference type="ARBA" id="ARBA00022989"/>
    </source>
</evidence>
<organism evidence="9 10">
    <name type="scientific">Parabacteroides gordonii MS-1 = DSM 23371</name>
    <dbReference type="NCBI Taxonomy" id="1203610"/>
    <lineage>
        <taxon>Bacteria</taxon>
        <taxon>Pseudomonadati</taxon>
        <taxon>Bacteroidota</taxon>
        <taxon>Bacteroidia</taxon>
        <taxon>Bacteroidales</taxon>
        <taxon>Tannerellaceae</taxon>
        <taxon>Parabacteroides</taxon>
    </lineage>
</organism>
<comment type="subcellular location">
    <subcellularLocation>
        <location evidence="1">Cell membrane</location>
        <topology evidence="1">Multi-pass membrane protein</topology>
    </subcellularLocation>
</comment>
<feature type="domain" description="ABC3 transporter permease C-terminal" evidence="7">
    <location>
        <begin position="675"/>
        <end position="788"/>
    </location>
</feature>
<keyword evidence="3 6" id="KW-0812">Transmembrane</keyword>
<feature type="transmembrane region" description="Helical" evidence="6">
    <location>
        <begin position="337"/>
        <end position="364"/>
    </location>
</feature>
<dbReference type="STRING" id="1203610.HMPREF1536_04814"/>
<name>A0A0F5ISQ1_9BACT</name>
<feature type="transmembrane region" description="Helical" evidence="6">
    <location>
        <begin position="384"/>
        <end position="408"/>
    </location>
</feature>
<dbReference type="InterPro" id="IPR025857">
    <property type="entry name" value="MacB_PCD"/>
</dbReference>
<keyword evidence="2" id="KW-1003">Cell membrane</keyword>
<evidence type="ECO:0000259" key="8">
    <source>
        <dbReference type="Pfam" id="PF12704"/>
    </source>
</evidence>